<dbReference type="PROSITE" id="PS51450">
    <property type="entry name" value="LRR"/>
    <property type="match status" value="2"/>
</dbReference>
<evidence type="ECO:0000256" key="11">
    <source>
        <dbReference type="SAM" id="Phobius"/>
    </source>
</evidence>
<evidence type="ECO:0000256" key="5">
    <source>
        <dbReference type="ARBA" id="ARBA00022729"/>
    </source>
</evidence>
<keyword evidence="4 11" id="KW-0812">Transmembrane</keyword>
<evidence type="ECO:0000256" key="4">
    <source>
        <dbReference type="ARBA" id="ARBA00022692"/>
    </source>
</evidence>
<evidence type="ECO:0000256" key="8">
    <source>
        <dbReference type="ARBA" id="ARBA00023136"/>
    </source>
</evidence>
<keyword evidence="9" id="KW-0675">Receptor</keyword>
<dbReference type="EMBL" id="CP111014">
    <property type="protein sequence ID" value="WAQ99152.1"/>
    <property type="molecule type" value="Genomic_DNA"/>
</dbReference>
<feature type="signal peptide" evidence="12">
    <location>
        <begin position="1"/>
        <end position="19"/>
    </location>
</feature>
<dbReference type="InterPro" id="IPR035897">
    <property type="entry name" value="Toll_tir_struct_dom_sf"/>
</dbReference>
<evidence type="ECO:0000256" key="1">
    <source>
        <dbReference type="ARBA" id="ARBA00004479"/>
    </source>
</evidence>
<evidence type="ECO:0000256" key="9">
    <source>
        <dbReference type="ARBA" id="ARBA00023170"/>
    </source>
</evidence>
<dbReference type="PANTHER" id="PTHR24365">
    <property type="entry name" value="TOLL-LIKE RECEPTOR"/>
    <property type="match status" value="1"/>
</dbReference>
<organism evidence="14 15">
    <name type="scientific">Mya arenaria</name>
    <name type="common">Soft-shell clam</name>
    <dbReference type="NCBI Taxonomy" id="6604"/>
    <lineage>
        <taxon>Eukaryota</taxon>
        <taxon>Metazoa</taxon>
        <taxon>Spiralia</taxon>
        <taxon>Lophotrochozoa</taxon>
        <taxon>Mollusca</taxon>
        <taxon>Bivalvia</taxon>
        <taxon>Autobranchia</taxon>
        <taxon>Heteroconchia</taxon>
        <taxon>Euheterodonta</taxon>
        <taxon>Imparidentia</taxon>
        <taxon>Neoheterodontei</taxon>
        <taxon>Myida</taxon>
        <taxon>Myoidea</taxon>
        <taxon>Myidae</taxon>
        <taxon>Mya</taxon>
    </lineage>
</organism>
<keyword evidence="8 11" id="KW-0472">Membrane</keyword>
<dbReference type="SMART" id="SM00255">
    <property type="entry name" value="TIR"/>
    <property type="match status" value="1"/>
</dbReference>
<keyword evidence="7 11" id="KW-1133">Transmembrane helix</keyword>
<evidence type="ECO:0000256" key="2">
    <source>
        <dbReference type="ARBA" id="ARBA00009634"/>
    </source>
</evidence>
<dbReference type="InterPro" id="IPR000157">
    <property type="entry name" value="TIR_dom"/>
</dbReference>
<gene>
    <name evidence="14" type="ORF">MAR_023525</name>
</gene>
<dbReference type="Pfam" id="PF13855">
    <property type="entry name" value="LRR_8"/>
    <property type="match status" value="3"/>
</dbReference>
<dbReference type="SMART" id="SM00369">
    <property type="entry name" value="LRR_TYP"/>
    <property type="match status" value="6"/>
</dbReference>
<evidence type="ECO:0000256" key="7">
    <source>
        <dbReference type="ARBA" id="ARBA00022989"/>
    </source>
</evidence>
<protein>
    <submittedName>
        <fullName evidence="14">TLR4-like protein</fullName>
    </submittedName>
</protein>
<evidence type="ECO:0000256" key="6">
    <source>
        <dbReference type="ARBA" id="ARBA00022737"/>
    </source>
</evidence>
<proteinExistence type="inferred from homology"/>
<sequence length="868" mass="100498">MTALYVYLIFSVLMTIIKATDIYLECGPRHACGCEKFDNESIRMNCEARHVWLSETCDSIRNMSDEVIELYIGRNNLGNFGMNDFHGCEGIQLLGLQYNQITRMEENAFEKLDNLIVLDLSGNNLRIYEYGFKTAFIPKTVQILRINGNFHGIKDTYYPSFFHLEQLQELHIDGINGADFNSSYADMNLTQVDISGLVKYSYCNLTEITNTTFQHLGSVISLNLSGCSIQNIYAGAFINLHQLQTLDISFNKQLGFSSLSNVSYGLQFTNIKLLNYSHVYTTFGTGTELYKKDICYLRNTTLKELVLDANRIELVETNAVILFPRSLETLHIRKNKFTFGPYLLQTGCIDGVKTIYAQFQNYAFSPFAYDMEPEDTHKRNRTTTSNCPYMADTELRKIANSNKNCIYHDPKEPVRLQYPIFPKNLQTLYFHDSDMTYRINIEYNVFPKKNSLTYLDFSGNVITAMTGHLINLPELRYMGFSRNYCNAVGLTTLDWTKLENLQLDVNFLGSLLANSDRANIFDLLPNLKVLNLSSNGITTLFSRTFHRLQKLRHLDLSFNNIENFDLNLKPLENLLIIDLQVNSVHTLKGNIIQQLEKNSKRLNTSFAVDLRNNSISYGCDNLLFLQWLAKHEHNFVGFNSYWFVADNSSILSSDDFKRDIEHLPKRCKTYVELIVICSISVAVFLSIVIGGVIYKTRWKLRYLLFMSKQRYFGYRRLEDETLIENYKYDAFISYADENIRFVRDRIIPELERRGLSLCIHQRDFLAGNDVTDNIINAIQCSKKTITILSNGFLRSKWCMYEFNMARMETIYTREGRGCLVVAMLEKIPVDRMTAEMLQWIKENSYIEFTKDEDGEALFWENLTDSIKN</sequence>
<comment type="similarity">
    <text evidence="2">Belongs to the Toll-like receptor family.</text>
</comment>
<dbReference type="Gene3D" id="3.80.10.10">
    <property type="entry name" value="Ribonuclease Inhibitor"/>
    <property type="match status" value="3"/>
</dbReference>
<dbReference type="InterPro" id="IPR017241">
    <property type="entry name" value="Toll-like_receptor"/>
</dbReference>
<evidence type="ECO:0000313" key="15">
    <source>
        <dbReference type="Proteomes" id="UP001164746"/>
    </source>
</evidence>
<dbReference type="SUPFAM" id="SSF52200">
    <property type="entry name" value="Toll/Interleukin receptor TIR domain"/>
    <property type="match status" value="1"/>
</dbReference>
<dbReference type="Proteomes" id="UP001164746">
    <property type="component" value="Chromosome 3"/>
</dbReference>
<dbReference type="Pfam" id="PF13676">
    <property type="entry name" value="TIR_2"/>
    <property type="match status" value="1"/>
</dbReference>
<keyword evidence="3" id="KW-0433">Leucine-rich repeat</keyword>
<keyword evidence="6" id="KW-0677">Repeat</keyword>
<dbReference type="PIRSF" id="PIRSF037595">
    <property type="entry name" value="Toll-like_receptor"/>
    <property type="match status" value="1"/>
</dbReference>
<evidence type="ECO:0000259" key="13">
    <source>
        <dbReference type="PROSITE" id="PS50104"/>
    </source>
</evidence>
<evidence type="ECO:0000256" key="10">
    <source>
        <dbReference type="ARBA" id="ARBA00023180"/>
    </source>
</evidence>
<keyword evidence="10" id="KW-0325">Glycoprotein</keyword>
<dbReference type="PANTHER" id="PTHR24365:SF541">
    <property type="entry name" value="PROTEIN TOLL-RELATED"/>
    <property type="match status" value="1"/>
</dbReference>
<keyword evidence="15" id="KW-1185">Reference proteome</keyword>
<evidence type="ECO:0000256" key="3">
    <source>
        <dbReference type="ARBA" id="ARBA00022614"/>
    </source>
</evidence>
<name>A0ABY7DR07_MYAAR</name>
<evidence type="ECO:0000313" key="14">
    <source>
        <dbReference type="EMBL" id="WAQ99152.1"/>
    </source>
</evidence>
<accession>A0ABY7DR07</accession>
<dbReference type="InterPro" id="IPR003591">
    <property type="entry name" value="Leu-rich_rpt_typical-subtyp"/>
</dbReference>
<keyword evidence="5 12" id="KW-0732">Signal</keyword>
<feature type="chain" id="PRO_5046172746" evidence="12">
    <location>
        <begin position="20"/>
        <end position="868"/>
    </location>
</feature>
<dbReference type="InterPro" id="IPR001611">
    <property type="entry name" value="Leu-rich_rpt"/>
</dbReference>
<reference evidence="14" key="1">
    <citation type="submission" date="2022-11" db="EMBL/GenBank/DDBJ databases">
        <title>Centuries of genome instability and evolution in soft-shell clam transmissible cancer (bioRxiv).</title>
        <authorList>
            <person name="Hart S.F.M."/>
            <person name="Yonemitsu M.A."/>
            <person name="Giersch R.M."/>
            <person name="Beal B.F."/>
            <person name="Arriagada G."/>
            <person name="Davis B.W."/>
            <person name="Ostrander E.A."/>
            <person name="Goff S.P."/>
            <person name="Metzger M.J."/>
        </authorList>
    </citation>
    <scope>NUCLEOTIDE SEQUENCE</scope>
    <source>
        <strain evidence="14">MELC-2E11</strain>
        <tissue evidence="14">Siphon/mantle</tissue>
    </source>
</reference>
<dbReference type="PROSITE" id="PS50104">
    <property type="entry name" value="TIR"/>
    <property type="match status" value="1"/>
</dbReference>
<evidence type="ECO:0000256" key="12">
    <source>
        <dbReference type="SAM" id="SignalP"/>
    </source>
</evidence>
<dbReference type="SUPFAM" id="SSF52058">
    <property type="entry name" value="L domain-like"/>
    <property type="match status" value="1"/>
</dbReference>
<feature type="transmembrane region" description="Helical" evidence="11">
    <location>
        <begin position="673"/>
        <end position="694"/>
    </location>
</feature>
<feature type="domain" description="TIR" evidence="13">
    <location>
        <begin position="726"/>
        <end position="857"/>
    </location>
</feature>
<dbReference type="Gene3D" id="3.40.50.10140">
    <property type="entry name" value="Toll/interleukin-1 receptor homology (TIR) domain"/>
    <property type="match status" value="1"/>
</dbReference>
<dbReference type="InterPro" id="IPR032675">
    <property type="entry name" value="LRR_dom_sf"/>
</dbReference>
<dbReference type="SUPFAM" id="SSF52047">
    <property type="entry name" value="RNI-like"/>
    <property type="match status" value="1"/>
</dbReference>
<comment type="subcellular location">
    <subcellularLocation>
        <location evidence="1">Membrane</location>
        <topology evidence="1">Single-pass type I membrane protein</topology>
    </subcellularLocation>
</comment>